<dbReference type="Gene3D" id="3.90.1200.10">
    <property type="match status" value="1"/>
</dbReference>
<dbReference type="AlphaFoldDB" id="A0AAN7P2X5"/>
<dbReference type="Pfam" id="PF02958">
    <property type="entry name" value="EcKL"/>
    <property type="match status" value="1"/>
</dbReference>
<dbReference type="Proteomes" id="UP001353858">
    <property type="component" value="Unassembled WGS sequence"/>
</dbReference>
<dbReference type="InterPro" id="IPR011009">
    <property type="entry name" value="Kinase-like_dom_sf"/>
</dbReference>
<evidence type="ECO:0000259" key="1">
    <source>
        <dbReference type="SMART" id="SM00587"/>
    </source>
</evidence>
<dbReference type="PANTHER" id="PTHR11012:SF56">
    <property type="entry name" value="CHK KINASE-LIKE DOMAIN-CONTAINING PROTEIN-RELATED"/>
    <property type="match status" value="1"/>
</dbReference>
<accession>A0AAN7P2X5</accession>
<feature type="domain" description="CHK kinase-like" evidence="1">
    <location>
        <begin position="126"/>
        <end position="312"/>
    </location>
</feature>
<dbReference type="PANTHER" id="PTHR11012">
    <property type="entry name" value="PROTEIN KINASE-LIKE DOMAIN-CONTAINING"/>
    <property type="match status" value="1"/>
</dbReference>
<comment type="caution">
    <text evidence="2">The sequence shown here is derived from an EMBL/GenBank/DDBJ whole genome shotgun (WGS) entry which is preliminary data.</text>
</comment>
<dbReference type="InterPro" id="IPR004119">
    <property type="entry name" value="EcKL"/>
</dbReference>
<name>A0AAN7P2X5_9COLE</name>
<dbReference type="EMBL" id="JARPUR010000006">
    <property type="protein sequence ID" value="KAK4874376.1"/>
    <property type="molecule type" value="Genomic_DNA"/>
</dbReference>
<dbReference type="SMART" id="SM00587">
    <property type="entry name" value="CHK"/>
    <property type="match status" value="1"/>
</dbReference>
<evidence type="ECO:0000313" key="2">
    <source>
        <dbReference type="EMBL" id="KAK4874376.1"/>
    </source>
</evidence>
<reference evidence="3" key="1">
    <citation type="submission" date="2023-01" db="EMBL/GenBank/DDBJ databases">
        <title>Key to firefly adult light organ development and bioluminescence: homeobox transcription factors regulate luciferase expression and transportation to peroxisome.</title>
        <authorList>
            <person name="Fu X."/>
        </authorList>
    </citation>
    <scope>NUCLEOTIDE SEQUENCE [LARGE SCALE GENOMIC DNA]</scope>
</reference>
<protein>
    <recommendedName>
        <fullName evidence="1">CHK kinase-like domain-containing protein</fullName>
    </recommendedName>
</protein>
<organism evidence="2 3">
    <name type="scientific">Aquatica leii</name>
    <dbReference type="NCBI Taxonomy" id="1421715"/>
    <lineage>
        <taxon>Eukaryota</taxon>
        <taxon>Metazoa</taxon>
        <taxon>Ecdysozoa</taxon>
        <taxon>Arthropoda</taxon>
        <taxon>Hexapoda</taxon>
        <taxon>Insecta</taxon>
        <taxon>Pterygota</taxon>
        <taxon>Neoptera</taxon>
        <taxon>Endopterygota</taxon>
        <taxon>Coleoptera</taxon>
        <taxon>Polyphaga</taxon>
        <taxon>Elateriformia</taxon>
        <taxon>Elateroidea</taxon>
        <taxon>Lampyridae</taxon>
        <taxon>Luciolinae</taxon>
        <taxon>Aquatica</taxon>
    </lineage>
</organism>
<dbReference type="SUPFAM" id="SSF56112">
    <property type="entry name" value="Protein kinase-like (PK-like)"/>
    <property type="match status" value="1"/>
</dbReference>
<gene>
    <name evidence="2" type="ORF">RN001_013736</name>
</gene>
<sequence length="400" mass="47037">MSILQDRFSKSFLEDIIRKHYEDDIKIMDTDVTYVVPPGDNYWTELLRIVVSFSTKKNRDSIQSMAMIVKSLCKDEFLRKFCEEMGFFNTELGIYSKILPMMDELKFFKKVAPKTYYLPTGLEKYIIVEDLSALNYKMPDRQAGLNLEHCLLAVQKLAYFHASSLVLHEKDSKVIHQFKNGVFCKSDMFSNLISIAYQETLKLCKREKELQKYYEKMTALPKNKIYNLSKRDLKFNVLNHGDFWCNNLMFHYDANEVVDDVLFVDFQGSIFTSPSFDLHYFIATSPRLDIKKQHIYNILQHYYKAFVKYVKILEVETSVPSWNDFEKDFSEKALIGTCLSVMYIILPFFKTNKMKTASVPNFIEHGEEGSFRHHCYTNSIYIDEVKFLLPFYDSLGVFNT</sequence>
<dbReference type="InterPro" id="IPR015897">
    <property type="entry name" value="CHK_kinase-like"/>
</dbReference>
<keyword evidence="3" id="KW-1185">Reference proteome</keyword>
<evidence type="ECO:0000313" key="3">
    <source>
        <dbReference type="Proteomes" id="UP001353858"/>
    </source>
</evidence>
<proteinExistence type="predicted"/>